<protein>
    <submittedName>
        <fullName evidence="2">Adenylosuccinate synthase</fullName>
    </submittedName>
</protein>
<proteinExistence type="predicted"/>
<dbReference type="EMBL" id="PUEV01000056">
    <property type="protein sequence ID" value="PQM51828.1"/>
    <property type="molecule type" value="Genomic_DNA"/>
</dbReference>
<name>A0A9X7IM70_9MYCO</name>
<evidence type="ECO:0000313" key="3">
    <source>
        <dbReference type="Proteomes" id="UP000237911"/>
    </source>
</evidence>
<dbReference type="Proteomes" id="UP000237911">
    <property type="component" value="Unassembled WGS sequence"/>
</dbReference>
<evidence type="ECO:0000313" key="2">
    <source>
        <dbReference type="EMBL" id="PQM51828.1"/>
    </source>
</evidence>
<keyword evidence="3" id="KW-1185">Reference proteome</keyword>
<dbReference type="AlphaFoldDB" id="A0A9X7IM70"/>
<feature type="compositionally biased region" description="Basic and acidic residues" evidence="1">
    <location>
        <begin position="21"/>
        <end position="36"/>
    </location>
</feature>
<reference evidence="2 3" key="1">
    <citation type="submission" date="2018-02" db="EMBL/GenBank/DDBJ databases">
        <title>Draft genome sequence of Mycobacterium virginiense isolated from mud of a swine farm in Japan.</title>
        <authorList>
            <person name="Ohya K."/>
        </authorList>
    </citation>
    <scope>NUCLEOTIDE SEQUENCE [LARGE SCALE GENOMIC DNA]</scope>
    <source>
        <strain evidence="2 3">GF75</strain>
    </source>
</reference>
<organism evidence="2 3">
    <name type="scientific">Mycolicibacter virginiensis</name>
    <dbReference type="NCBI Taxonomy" id="1795032"/>
    <lineage>
        <taxon>Bacteria</taxon>
        <taxon>Bacillati</taxon>
        <taxon>Actinomycetota</taxon>
        <taxon>Actinomycetes</taxon>
        <taxon>Mycobacteriales</taxon>
        <taxon>Mycobacteriaceae</taxon>
        <taxon>Mycolicibacter</taxon>
    </lineage>
</organism>
<gene>
    <name evidence="2" type="ORF">C5U48_12955</name>
</gene>
<comment type="caution">
    <text evidence="2">The sequence shown here is derived from an EMBL/GenBank/DDBJ whole genome shotgun (WGS) entry which is preliminary data.</text>
</comment>
<dbReference type="RefSeq" id="WP_046284626.1">
    <property type="nucleotide sequence ID" value="NZ_PUEV01000056.1"/>
</dbReference>
<feature type="region of interest" description="Disordered" evidence="1">
    <location>
        <begin position="1"/>
        <end position="36"/>
    </location>
</feature>
<evidence type="ECO:0000256" key="1">
    <source>
        <dbReference type="SAM" id="MobiDB-lite"/>
    </source>
</evidence>
<sequence length="127" mass="13805">MTTTPRKAAPSKRVPANAPKPQDHKPKKSAEARKAEADGYATIELQCGVTLRIPLGDNMPLAVIEILDSPAPKCEDEDEQKAADRRREMSVAKALLGPDQWEIFVAAQPTVRDYVELGEKIGALTGN</sequence>
<accession>A0A9X7IM70</accession>